<evidence type="ECO:0000256" key="7">
    <source>
        <dbReference type="ARBA" id="ARBA00023163"/>
    </source>
</evidence>
<dbReference type="PROSITE" id="PS51293">
    <property type="entry name" value="SANT"/>
    <property type="match status" value="6"/>
</dbReference>
<dbReference type="PROSITE" id="PS50090">
    <property type="entry name" value="MYB_LIKE"/>
    <property type="match status" value="4"/>
</dbReference>
<evidence type="ECO:0000256" key="4">
    <source>
        <dbReference type="ARBA" id="ARBA00022833"/>
    </source>
</evidence>
<feature type="region of interest" description="Disordered" evidence="12">
    <location>
        <begin position="1"/>
        <end position="40"/>
    </location>
</feature>
<dbReference type="CDD" id="cd00167">
    <property type="entry name" value="SANT"/>
    <property type="match status" value="7"/>
</dbReference>
<dbReference type="SMART" id="SM00415">
    <property type="entry name" value="HSF"/>
    <property type="match status" value="1"/>
</dbReference>
<gene>
    <name evidence="17" type="ORF">CTEN210_03596</name>
</gene>
<dbReference type="PANTHER" id="PTHR12802">
    <property type="entry name" value="SWI/SNF COMPLEX-RELATED"/>
    <property type="match status" value="1"/>
</dbReference>
<dbReference type="InterPro" id="IPR013083">
    <property type="entry name" value="Znf_RING/FYVE/PHD"/>
</dbReference>
<comment type="similarity">
    <text evidence="10">Belongs to the HSF family.</text>
</comment>
<dbReference type="PROSITE" id="PS51294">
    <property type="entry name" value="HTH_MYB"/>
    <property type="match status" value="5"/>
</dbReference>
<keyword evidence="2" id="KW-0479">Metal-binding</keyword>
<dbReference type="FunFam" id="1.10.10.10:FF:000027">
    <property type="entry name" value="Heat shock transcription factor 1"/>
    <property type="match status" value="1"/>
</dbReference>
<keyword evidence="11" id="KW-0175">Coiled coil</keyword>
<dbReference type="InterPro" id="IPR001841">
    <property type="entry name" value="Znf_RING"/>
</dbReference>
<keyword evidence="3 9" id="KW-0863">Zinc-finger</keyword>
<dbReference type="PROSITE" id="PS50089">
    <property type="entry name" value="ZF_RING_2"/>
    <property type="match status" value="1"/>
</dbReference>
<proteinExistence type="inferred from homology"/>
<dbReference type="SUPFAM" id="SSF46785">
    <property type="entry name" value="Winged helix' DNA-binding domain"/>
    <property type="match status" value="2"/>
</dbReference>
<dbReference type="SUPFAM" id="SSF46689">
    <property type="entry name" value="Homeodomain-like"/>
    <property type="match status" value="6"/>
</dbReference>
<feature type="domain" description="HTH myb-type" evidence="16">
    <location>
        <begin position="617"/>
        <end position="664"/>
    </location>
</feature>
<evidence type="ECO:0000256" key="3">
    <source>
        <dbReference type="ARBA" id="ARBA00022771"/>
    </source>
</evidence>
<evidence type="ECO:0000259" key="14">
    <source>
        <dbReference type="PROSITE" id="PS50090"/>
    </source>
</evidence>
<evidence type="ECO:0000256" key="5">
    <source>
        <dbReference type="ARBA" id="ARBA00023015"/>
    </source>
</evidence>
<feature type="domain" description="SANT" evidence="15">
    <location>
        <begin position="107"/>
        <end position="154"/>
    </location>
</feature>
<evidence type="ECO:0000256" key="11">
    <source>
        <dbReference type="SAM" id="Coils"/>
    </source>
</evidence>
<protein>
    <recommendedName>
        <fullName evidence="19">RING-type E3 ubiquitin transferase</fullName>
    </recommendedName>
</protein>
<sequence length="1535" mass="177494">MNAWDRNSETCTSESGCASSADKSSSEDKNQSCVESNAKSIDKEASAEVVVAENKGPWTHEEYLQFLEGLERYGRSWNDVASHVKTRTHEQVRNHGWHYLNKTNCYWTTKEHQRFLEGLEQYGSGRLEEIATLVGTKNKEQVSFHAKKYFEKEEMNKESQKTTDSSEDFSHAALEKSLLEEKKPNSDSSASSTRDASGSQGIQNSENSATSPGHGLSSALLKQKSPESKKNNQRSGNWSDLELEYVTTFIKYYEDGLVDVPDGSTLRQFLSHVLQCTPMRISKKLGKDGGIGNVKRIKKFRIEWGIEPFYGDDQTHGTSGSTIIHEDIEDDSNAAVMSFLQSVAPSYSDQKSKAQPASRTSESKDIEDDSNAAVMSFLQSLAPSYSDQKSKAQPASRTSESKGPWTYSEHYAFLDGLYTYGKDWKQIAALVKSRNVEEVQRHFHSFQQEEPFLSTLRRILDDYTLDNIIAWLPDGQSFRIYNKLTCMTVAFVLYKGDSFNFNHFQRELCTHGFEQNTYNEDWFHPHFCRNPSLGLKEQTWEPIVCSCQTSDWDLHMWVCSNNKSRGEWSTEEHNRFLEGLEKHGRSWKKVASHVETRTHEQVRNYSRTYLNKINSYWTTKEHQLFLEGLEKYGRERLIEIANHVGTKNNKQVLFHAKKYFEQKGMDGKSKKTVERSEKASPVTREEFPDKSSQTKVKTITTLELQKPSEEEIKTKSCEWSAEEHRRFMEGLERFGISWQDIASHVKTRNAKQVREHCWSFLKKTDCYWTTKEHLLFREGLEQYGSGHWEEKASHAEMKSNVQVSFHVMEYFEEMESKGKPQKKADGSEKDFPAARESLDNSNQILFAGDGSNAKRCRDEEDTITRSSKKRTSMESMRQKNTEQSIVTREKDADKEQKQNVIFSMKPFHLKTTKHGATCSDSDITTDVHDTSCPICFEIFNDPHIVPECCHRFCKGCIEEALEYRRECPICRARVTSRRALRRDEVFGNLMRLSEKYKVSNMTASAQLFEKNDRIQHLESRHKEEGKNLENVNQEFQRLEKELKEKHSKIETFENLIRTLFDRNKLKLESIAAEVKDLQAQLQQNDHIIYDLQSQLQQNDHIIYDLQSQLQQRNHKIQHLESRVKADEEKFQFASKATNHLETQLEEENTRSNAFENVARTLSDEHKTRTMAAAITDLQSQLREKDDKIQQLRSKQKLDEEKLEHVTKAIEYLETKVEKKNAEIRILEQVRTHSGVYKIESVTAEVKNLQSQLQEKHDRIQFLESRQKADEDNLRKKNDRIKTLEKLVETLSQDEKKKTVDCPIFIQKTYHMIDSCDPTIASWSDSGDSFVVKDPEIFAKNIIPQYFNHNNFSSFVRQLNFYGFRKCNPIKISKDEEEPESKYWRFRHVFFLRGKQDLLCMIKRVNHSKMAGQEKALKNEVTSLKCQLTAMQGKMKKVTNMMRSLYQNKQQVDGKMTADTLHPALGSFDEKPIAELDLSFGTSLGTIDVVDSTQEACAKEKEETLGQTKDDENIMNENIEAKLQGDANQGSASTHQ</sequence>
<feature type="domain" description="RING-type" evidence="13">
    <location>
        <begin position="932"/>
        <end position="971"/>
    </location>
</feature>
<dbReference type="SMART" id="SM00717">
    <property type="entry name" value="SANT"/>
    <property type="match status" value="7"/>
</dbReference>
<feature type="compositionally biased region" description="Low complexity" evidence="12">
    <location>
        <begin position="186"/>
        <end position="199"/>
    </location>
</feature>
<dbReference type="Proteomes" id="UP001054902">
    <property type="component" value="Unassembled WGS sequence"/>
</dbReference>
<keyword evidence="8" id="KW-0539">Nucleus</keyword>
<feature type="compositionally biased region" description="Basic and acidic residues" evidence="12">
    <location>
        <begin position="665"/>
        <end position="689"/>
    </location>
</feature>
<dbReference type="Gene3D" id="1.10.10.10">
    <property type="entry name" value="Winged helix-like DNA-binding domain superfamily/Winged helix DNA-binding domain"/>
    <property type="match status" value="2"/>
</dbReference>
<dbReference type="InterPro" id="IPR001005">
    <property type="entry name" value="SANT/Myb"/>
</dbReference>
<reference evidence="17 18" key="1">
    <citation type="journal article" date="2021" name="Sci. Rep.">
        <title>The genome of the diatom Chaetoceros tenuissimus carries an ancient integrated fragment of an extant virus.</title>
        <authorList>
            <person name="Hongo Y."/>
            <person name="Kimura K."/>
            <person name="Takaki Y."/>
            <person name="Yoshida Y."/>
            <person name="Baba S."/>
            <person name="Kobayashi G."/>
            <person name="Nagasaki K."/>
            <person name="Hano T."/>
            <person name="Tomaru Y."/>
        </authorList>
    </citation>
    <scope>NUCLEOTIDE SEQUENCE [LARGE SCALE GENOMIC DNA]</scope>
    <source>
        <strain evidence="17 18">NIES-3715</strain>
    </source>
</reference>
<evidence type="ECO:0000256" key="12">
    <source>
        <dbReference type="SAM" id="MobiDB-lite"/>
    </source>
</evidence>
<evidence type="ECO:0000256" key="2">
    <source>
        <dbReference type="ARBA" id="ARBA00022723"/>
    </source>
</evidence>
<keyword evidence="18" id="KW-1185">Reference proteome</keyword>
<feature type="coiled-coil region" evidence="11">
    <location>
        <begin position="1174"/>
        <end position="1293"/>
    </location>
</feature>
<evidence type="ECO:0000259" key="16">
    <source>
        <dbReference type="PROSITE" id="PS51294"/>
    </source>
</evidence>
<dbReference type="SUPFAM" id="SSF57850">
    <property type="entry name" value="RING/U-box"/>
    <property type="match status" value="1"/>
</dbReference>
<evidence type="ECO:0008006" key="19">
    <source>
        <dbReference type="Google" id="ProtNLM"/>
    </source>
</evidence>
<dbReference type="EMBL" id="BLLK01000022">
    <property type="protein sequence ID" value="GFH47121.1"/>
    <property type="molecule type" value="Genomic_DNA"/>
</dbReference>
<feature type="compositionally biased region" description="Polar residues" evidence="12">
    <location>
        <begin position="200"/>
        <end position="211"/>
    </location>
</feature>
<evidence type="ECO:0000259" key="15">
    <source>
        <dbReference type="PROSITE" id="PS51293"/>
    </source>
</evidence>
<dbReference type="InterPro" id="IPR017884">
    <property type="entry name" value="SANT_dom"/>
</dbReference>
<dbReference type="InterPro" id="IPR009057">
    <property type="entry name" value="Homeodomain-like_sf"/>
</dbReference>
<keyword evidence="5" id="KW-0805">Transcription regulation</keyword>
<comment type="caution">
    <text evidence="17">The sequence shown here is derived from an EMBL/GenBank/DDBJ whole genome shotgun (WGS) entry which is preliminary data.</text>
</comment>
<evidence type="ECO:0000256" key="9">
    <source>
        <dbReference type="PROSITE-ProRule" id="PRU00175"/>
    </source>
</evidence>
<evidence type="ECO:0000313" key="17">
    <source>
        <dbReference type="EMBL" id="GFH47121.1"/>
    </source>
</evidence>
<dbReference type="PANTHER" id="PTHR12802:SF155">
    <property type="entry name" value="DEUBIQUITINASE MYSM1"/>
    <property type="match status" value="1"/>
</dbReference>
<feature type="domain" description="SANT" evidence="15">
    <location>
        <begin position="53"/>
        <end position="106"/>
    </location>
</feature>
<feature type="domain" description="HTH myb-type" evidence="16">
    <location>
        <begin position="54"/>
        <end position="105"/>
    </location>
</feature>
<feature type="compositionally biased region" description="Low complexity" evidence="12">
    <location>
        <begin position="13"/>
        <end position="23"/>
    </location>
</feature>
<feature type="domain" description="SANT" evidence="15">
    <location>
        <begin position="617"/>
        <end position="664"/>
    </location>
</feature>
<feature type="domain" description="HTH myb-type" evidence="16">
    <location>
        <begin position="711"/>
        <end position="765"/>
    </location>
</feature>
<feature type="region of interest" description="Disordered" evidence="12">
    <location>
        <begin position="665"/>
        <end position="691"/>
    </location>
</feature>
<feature type="region of interest" description="Disordered" evidence="12">
    <location>
        <begin position="816"/>
        <end position="835"/>
    </location>
</feature>
<dbReference type="GO" id="GO:0008270">
    <property type="term" value="F:zinc ion binding"/>
    <property type="evidence" value="ECO:0007669"/>
    <property type="project" value="UniProtKB-KW"/>
</dbReference>
<dbReference type="SUPFAM" id="SSF57997">
    <property type="entry name" value="Tropomyosin"/>
    <property type="match status" value="1"/>
</dbReference>
<keyword evidence="6" id="KW-0238">DNA-binding</keyword>
<feature type="compositionally biased region" description="Polar residues" evidence="12">
    <location>
        <begin position="347"/>
        <end position="360"/>
    </location>
</feature>
<dbReference type="Pfam" id="PF00249">
    <property type="entry name" value="Myb_DNA-binding"/>
    <property type="match status" value="6"/>
</dbReference>
<feature type="region of interest" description="Disordered" evidence="12">
    <location>
        <begin position="853"/>
        <end position="894"/>
    </location>
</feature>
<dbReference type="InterPro" id="IPR036390">
    <property type="entry name" value="WH_DNA-bd_sf"/>
</dbReference>
<dbReference type="SMART" id="SM00184">
    <property type="entry name" value="RING"/>
    <property type="match status" value="1"/>
</dbReference>
<feature type="domain" description="HTH myb-type" evidence="16">
    <location>
        <begin position="560"/>
        <end position="614"/>
    </location>
</feature>
<keyword evidence="7" id="KW-0804">Transcription</keyword>
<feature type="domain" description="Myb-like" evidence="14">
    <location>
        <begin position="711"/>
        <end position="761"/>
    </location>
</feature>
<name>A0AAD3CLK6_9STRA</name>
<feature type="region of interest" description="Disordered" evidence="12">
    <location>
        <begin position="178"/>
        <end position="235"/>
    </location>
</feature>
<feature type="domain" description="Myb-like" evidence="14">
    <location>
        <begin position="54"/>
        <end position="100"/>
    </location>
</feature>
<evidence type="ECO:0000256" key="1">
    <source>
        <dbReference type="ARBA" id="ARBA00004123"/>
    </source>
</evidence>
<dbReference type="InterPro" id="IPR017930">
    <property type="entry name" value="Myb_dom"/>
</dbReference>
<dbReference type="Gene3D" id="3.30.40.10">
    <property type="entry name" value="Zinc/RING finger domain, C3HC4 (zinc finger)"/>
    <property type="match status" value="1"/>
</dbReference>
<feature type="region of interest" description="Disordered" evidence="12">
    <location>
        <begin position="347"/>
        <end position="367"/>
    </location>
</feature>
<evidence type="ECO:0000259" key="13">
    <source>
        <dbReference type="PROSITE" id="PS50089"/>
    </source>
</evidence>
<feature type="domain" description="SANT" evidence="15">
    <location>
        <begin position="714"/>
        <end position="765"/>
    </location>
</feature>
<dbReference type="PROSITE" id="PS00518">
    <property type="entry name" value="ZF_RING_1"/>
    <property type="match status" value="1"/>
</dbReference>
<dbReference type="Pfam" id="PF13923">
    <property type="entry name" value="zf-C3HC4_2"/>
    <property type="match status" value="1"/>
</dbReference>
<evidence type="ECO:0000313" key="18">
    <source>
        <dbReference type="Proteomes" id="UP001054902"/>
    </source>
</evidence>
<accession>A0AAD3CLK6</accession>
<feature type="domain" description="SANT" evidence="15">
    <location>
        <begin position="400"/>
        <end position="451"/>
    </location>
</feature>
<dbReference type="Gene3D" id="1.10.10.60">
    <property type="entry name" value="Homeodomain-like"/>
    <property type="match status" value="7"/>
</dbReference>
<feature type="domain" description="Myb-like" evidence="14">
    <location>
        <begin position="560"/>
        <end position="610"/>
    </location>
</feature>
<dbReference type="GO" id="GO:0003700">
    <property type="term" value="F:DNA-binding transcription factor activity"/>
    <property type="evidence" value="ECO:0007669"/>
    <property type="project" value="InterPro"/>
</dbReference>
<feature type="domain" description="Myb-like" evidence="14">
    <location>
        <begin position="397"/>
        <end position="447"/>
    </location>
</feature>
<dbReference type="GO" id="GO:0043565">
    <property type="term" value="F:sequence-specific DNA binding"/>
    <property type="evidence" value="ECO:0007669"/>
    <property type="project" value="InterPro"/>
</dbReference>
<feature type="domain" description="SANT" evidence="15">
    <location>
        <begin position="563"/>
        <end position="614"/>
    </location>
</feature>
<evidence type="ECO:0000256" key="10">
    <source>
        <dbReference type="RuleBase" id="RU004020"/>
    </source>
</evidence>
<dbReference type="InterPro" id="IPR017907">
    <property type="entry name" value="Znf_RING_CS"/>
</dbReference>
<evidence type="ECO:0000256" key="6">
    <source>
        <dbReference type="ARBA" id="ARBA00023125"/>
    </source>
</evidence>
<organism evidence="17 18">
    <name type="scientific">Chaetoceros tenuissimus</name>
    <dbReference type="NCBI Taxonomy" id="426638"/>
    <lineage>
        <taxon>Eukaryota</taxon>
        <taxon>Sar</taxon>
        <taxon>Stramenopiles</taxon>
        <taxon>Ochrophyta</taxon>
        <taxon>Bacillariophyta</taxon>
        <taxon>Coscinodiscophyceae</taxon>
        <taxon>Chaetocerotophycidae</taxon>
        <taxon>Chaetocerotales</taxon>
        <taxon>Chaetocerotaceae</taxon>
        <taxon>Chaetoceros</taxon>
    </lineage>
</organism>
<dbReference type="GO" id="GO:0005634">
    <property type="term" value="C:nucleus"/>
    <property type="evidence" value="ECO:0007669"/>
    <property type="project" value="UniProtKB-SubCell"/>
</dbReference>
<dbReference type="Pfam" id="PF00447">
    <property type="entry name" value="HSF_DNA-bind"/>
    <property type="match status" value="2"/>
</dbReference>
<keyword evidence="4" id="KW-0862">Zinc</keyword>
<feature type="domain" description="HTH myb-type" evidence="16">
    <location>
        <begin position="107"/>
        <end position="154"/>
    </location>
</feature>
<dbReference type="InterPro" id="IPR000232">
    <property type="entry name" value="HSF_DNA-bd"/>
</dbReference>
<feature type="coiled-coil region" evidence="11">
    <location>
        <begin position="1014"/>
        <end position="1080"/>
    </location>
</feature>
<comment type="subcellular location">
    <subcellularLocation>
        <location evidence="1">Nucleus</location>
    </subcellularLocation>
</comment>
<dbReference type="InterPro" id="IPR036388">
    <property type="entry name" value="WH-like_DNA-bd_sf"/>
</dbReference>
<evidence type="ECO:0000256" key="8">
    <source>
        <dbReference type="ARBA" id="ARBA00023242"/>
    </source>
</evidence>